<evidence type="ECO:0000256" key="4">
    <source>
        <dbReference type="ARBA" id="ARBA00022692"/>
    </source>
</evidence>
<dbReference type="GO" id="GO:0005351">
    <property type="term" value="F:carbohydrate:proton symporter activity"/>
    <property type="evidence" value="ECO:0007669"/>
    <property type="project" value="TreeGrafter"/>
</dbReference>
<feature type="transmembrane region" description="Helical" evidence="8">
    <location>
        <begin position="47"/>
        <end position="69"/>
    </location>
</feature>
<dbReference type="PRINTS" id="PR00171">
    <property type="entry name" value="SUGRTRNSPORT"/>
</dbReference>
<accession>A0A2T3A771</accession>
<evidence type="ECO:0000256" key="3">
    <source>
        <dbReference type="ARBA" id="ARBA00022448"/>
    </source>
</evidence>
<reference evidence="10 11" key="1">
    <citation type="journal article" date="2018" name="Mycol. Prog.">
        <title>Coniella lustricola, a new species from submerged detritus.</title>
        <authorList>
            <person name="Raudabaugh D.B."/>
            <person name="Iturriaga T."/>
            <person name="Carver A."/>
            <person name="Mondo S."/>
            <person name="Pangilinan J."/>
            <person name="Lipzen A."/>
            <person name="He G."/>
            <person name="Amirebrahimi M."/>
            <person name="Grigoriev I.V."/>
            <person name="Miller A.N."/>
        </authorList>
    </citation>
    <scope>NUCLEOTIDE SEQUENCE [LARGE SCALE GENOMIC DNA]</scope>
    <source>
        <strain evidence="10 11">B22-T-1</strain>
    </source>
</reference>
<dbReference type="Gene3D" id="1.20.1250.20">
    <property type="entry name" value="MFS general substrate transporter like domains"/>
    <property type="match status" value="1"/>
</dbReference>
<organism evidence="10 11">
    <name type="scientific">Coniella lustricola</name>
    <dbReference type="NCBI Taxonomy" id="2025994"/>
    <lineage>
        <taxon>Eukaryota</taxon>
        <taxon>Fungi</taxon>
        <taxon>Dikarya</taxon>
        <taxon>Ascomycota</taxon>
        <taxon>Pezizomycotina</taxon>
        <taxon>Sordariomycetes</taxon>
        <taxon>Sordariomycetidae</taxon>
        <taxon>Diaporthales</taxon>
        <taxon>Schizoparmaceae</taxon>
        <taxon>Coniella</taxon>
    </lineage>
</organism>
<dbReference type="InterPro" id="IPR036259">
    <property type="entry name" value="MFS_trans_sf"/>
</dbReference>
<feature type="domain" description="Major facilitator superfamily (MFS) profile" evidence="9">
    <location>
        <begin position="9"/>
        <end position="460"/>
    </location>
</feature>
<feature type="transmembrane region" description="Helical" evidence="8">
    <location>
        <begin position="437"/>
        <end position="456"/>
    </location>
</feature>
<feature type="transmembrane region" description="Helical" evidence="8">
    <location>
        <begin position="168"/>
        <end position="189"/>
    </location>
</feature>
<dbReference type="InterPro" id="IPR005829">
    <property type="entry name" value="Sugar_transporter_CS"/>
</dbReference>
<evidence type="ECO:0000256" key="2">
    <source>
        <dbReference type="ARBA" id="ARBA00010992"/>
    </source>
</evidence>
<feature type="transmembrane region" description="Helical" evidence="8">
    <location>
        <begin position="107"/>
        <end position="124"/>
    </location>
</feature>
<dbReference type="PANTHER" id="PTHR48022:SF11">
    <property type="entry name" value="MONOSACCHARIDE TRANSPORTER (HXT8), PUTATIVE (AFU_ORTHOLOGUE AFUA_2G08120)-RELATED"/>
    <property type="match status" value="1"/>
</dbReference>
<dbReference type="OrthoDB" id="6612291at2759"/>
<feature type="transmembrane region" description="Helical" evidence="8">
    <location>
        <begin position="338"/>
        <end position="355"/>
    </location>
</feature>
<feature type="transmembrane region" description="Helical" evidence="8">
    <location>
        <begin position="7"/>
        <end position="27"/>
    </location>
</feature>
<feature type="transmembrane region" description="Helical" evidence="8">
    <location>
        <begin position="81"/>
        <end position="101"/>
    </location>
</feature>
<dbReference type="PROSITE" id="PS50850">
    <property type="entry name" value="MFS"/>
    <property type="match status" value="1"/>
</dbReference>
<evidence type="ECO:0000313" key="10">
    <source>
        <dbReference type="EMBL" id="PSR84125.1"/>
    </source>
</evidence>
<dbReference type="AlphaFoldDB" id="A0A2T3A771"/>
<evidence type="ECO:0000256" key="1">
    <source>
        <dbReference type="ARBA" id="ARBA00004141"/>
    </source>
</evidence>
<dbReference type="EMBL" id="KZ678448">
    <property type="protein sequence ID" value="PSR84125.1"/>
    <property type="molecule type" value="Genomic_DNA"/>
</dbReference>
<gene>
    <name evidence="10" type="ORF">BD289DRAFT_369019</name>
</gene>
<comment type="subcellular location">
    <subcellularLocation>
        <location evidence="1">Membrane</location>
        <topology evidence="1">Multi-pass membrane protein</topology>
    </subcellularLocation>
</comment>
<feature type="transmembrane region" description="Helical" evidence="8">
    <location>
        <begin position="136"/>
        <end position="156"/>
    </location>
</feature>
<proteinExistence type="inferred from homology"/>
<feature type="transmembrane region" description="Helical" evidence="8">
    <location>
        <begin position="299"/>
        <end position="318"/>
    </location>
</feature>
<feature type="transmembrane region" description="Helical" evidence="8">
    <location>
        <begin position="367"/>
        <end position="386"/>
    </location>
</feature>
<dbReference type="InterPro" id="IPR003663">
    <property type="entry name" value="Sugar/inositol_transpt"/>
</dbReference>
<keyword evidence="4 8" id="KW-0812">Transmembrane</keyword>
<keyword evidence="11" id="KW-1185">Reference proteome</keyword>
<comment type="similarity">
    <text evidence="2">Belongs to the major facilitator superfamily. Sugar transporter (TC 2.A.1.1) family.</text>
</comment>
<evidence type="ECO:0000313" key="11">
    <source>
        <dbReference type="Proteomes" id="UP000241462"/>
    </source>
</evidence>
<dbReference type="Proteomes" id="UP000241462">
    <property type="component" value="Unassembled WGS sequence"/>
</dbReference>
<evidence type="ECO:0000256" key="6">
    <source>
        <dbReference type="ARBA" id="ARBA00023136"/>
    </source>
</evidence>
<dbReference type="SUPFAM" id="SSF103473">
    <property type="entry name" value="MFS general substrate transporter"/>
    <property type="match status" value="1"/>
</dbReference>
<evidence type="ECO:0000259" key="9">
    <source>
        <dbReference type="PROSITE" id="PS50850"/>
    </source>
</evidence>
<sequence length="508" mass="55193">MKSLYTLYIALFAAIGTFLFGFDTGIATTTIAHQSWITYMDNPSNALTGAVVSVYIAGEAIGALTQTAVADKLGRKRFMQIMCVIVTVGTVIQTASVNIGMFLAGRALAGIAVGGLVATVPVYLSEISAPSQRGLIGGISGCGISFGTMASNWVGMACGYAPYGPVQWRLPLGIQIPWGAVLFIGLATFMPNSPRQLIRSAKVEQALTEFVQIRRDLTDHEAQEEFNLMREQIEFEMQREVLTYRETFHLFRRRALVSIAVQTMTAVTGVNVIQVSIKIFRLGSNILTRSNSQATLYKALGIGTTTILALSGVYGTIAFSTNLLTTLFLTDQWGRRKMILAGLGGIVVIEIYAAIMQREFQNSDKQVGKGFAVLGIYLFVVVYYGMLNSTTWLYGAEVLPIAIRSKVMGLAAASHFIVNVGITEAGPSAFATIKENYYYVFVGCAVVFFTIAYFYFPETKGRSLEQIAEAFGDKVVTTADQWDRASASRQSKSVAMPGAEELESRASL</sequence>
<dbReference type="InParanoid" id="A0A2T3A771"/>
<keyword evidence="6 8" id="KW-0472">Membrane</keyword>
<evidence type="ECO:0000256" key="7">
    <source>
        <dbReference type="SAM" id="MobiDB-lite"/>
    </source>
</evidence>
<keyword evidence="5 8" id="KW-1133">Transmembrane helix</keyword>
<evidence type="ECO:0000256" key="5">
    <source>
        <dbReference type="ARBA" id="ARBA00022989"/>
    </source>
</evidence>
<dbReference type="InterPro" id="IPR005828">
    <property type="entry name" value="MFS_sugar_transport-like"/>
</dbReference>
<dbReference type="PANTHER" id="PTHR48022">
    <property type="entry name" value="PLASTIDIC GLUCOSE TRANSPORTER 4"/>
    <property type="match status" value="1"/>
</dbReference>
<evidence type="ECO:0000256" key="8">
    <source>
        <dbReference type="SAM" id="Phobius"/>
    </source>
</evidence>
<dbReference type="Pfam" id="PF00083">
    <property type="entry name" value="Sugar_tr"/>
    <property type="match status" value="1"/>
</dbReference>
<feature type="region of interest" description="Disordered" evidence="7">
    <location>
        <begin position="485"/>
        <end position="508"/>
    </location>
</feature>
<keyword evidence="3" id="KW-0813">Transport</keyword>
<name>A0A2T3A771_9PEZI</name>
<protein>
    <submittedName>
        <fullName evidence="10">General substrate transporter</fullName>
    </submittedName>
</protein>
<dbReference type="InterPro" id="IPR020846">
    <property type="entry name" value="MFS_dom"/>
</dbReference>
<dbReference type="InterPro" id="IPR050360">
    <property type="entry name" value="MFS_Sugar_Transporters"/>
</dbReference>
<dbReference type="GO" id="GO:0016020">
    <property type="term" value="C:membrane"/>
    <property type="evidence" value="ECO:0007669"/>
    <property type="project" value="UniProtKB-SubCell"/>
</dbReference>
<dbReference type="PROSITE" id="PS00217">
    <property type="entry name" value="SUGAR_TRANSPORT_2"/>
    <property type="match status" value="1"/>
</dbReference>